<dbReference type="Proteomes" id="UP000243697">
    <property type="component" value="Segment"/>
</dbReference>
<dbReference type="GO" id="GO:0046782">
    <property type="term" value="P:regulation of viral transcription"/>
    <property type="evidence" value="ECO:0007669"/>
    <property type="project" value="InterPro"/>
</dbReference>
<keyword evidence="2" id="KW-1185">Reference proteome</keyword>
<reference evidence="1 2" key="1">
    <citation type="journal article" date="2004" name="J. Virol.">
        <title>Sequence analysis of the genome of the Neodiprion sertifer nucleopolyhedrovirus.</title>
        <authorList>
            <person name="Garcia-Maruniak A."/>
            <person name="Maruniak J.E."/>
            <person name="Zanotto P.M."/>
            <person name="Doumbouya A.E."/>
            <person name="Liu J.C."/>
            <person name="Merritt T.M."/>
            <person name="Lanoie J.S."/>
        </authorList>
    </citation>
    <scope>NUCLEOTIDE SEQUENCE [LARGE SCALE GENOMIC DNA]</scope>
</reference>
<dbReference type="InterPro" id="IPR007799">
    <property type="entry name" value="Baculo_p47"/>
</dbReference>
<protein>
    <submittedName>
        <fullName evidence="1">p47</fullName>
    </submittedName>
</protein>
<gene>
    <name evidence="1" type="primary">p47</name>
</gene>
<dbReference type="GeneID" id="2846276"/>
<proteinExistence type="predicted"/>
<name>Q6JKB1_9CBAC</name>
<organism evidence="1 2">
    <name type="scientific">Neodiprion sertifer nucleopolyhedrovirus</name>
    <dbReference type="NCBI Taxonomy" id="111874"/>
    <lineage>
        <taxon>Viruses</taxon>
        <taxon>Viruses incertae sedis</taxon>
        <taxon>Naldaviricetes</taxon>
        <taxon>Lefavirales</taxon>
        <taxon>Baculoviridae</taxon>
        <taxon>Gammabaculovirus</taxon>
        <taxon>Gammabaculovirus nesertiferis</taxon>
    </lineage>
</organism>
<dbReference type="RefSeq" id="YP_025156.1">
    <property type="nucleotide sequence ID" value="NC_005905.1"/>
</dbReference>
<dbReference type="EMBL" id="AY430810">
    <property type="protein sequence ID" value="AAQ96426.1"/>
    <property type="molecule type" value="Genomic_DNA"/>
</dbReference>
<evidence type="ECO:0000313" key="1">
    <source>
        <dbReference type="EMBL" id="AAQ96426.1"/>
    </source>
</evidence>
<evidence type="ECO:0000313" key="2">
    <source>
        <dbReference type="Proteomes" id="UP000243697"/>
    </source>
</evidence>
<dbReference type="OrthoDB" id="6851at10239"/>
<dbReference type="KEGG" id="vg:2846276"/>
<sequence length="386" mass="46693">MFRNTYICVMKNLPRNCIHLSTILSKYNIFLNHKIYYHVQNDVITNSYVWKKNNTFDLHTTMIRYNLELWTRQESFIVMEKFIDELIGRNLSNHDKMLLKLFIRFDRNGNNLYHHDILELYKRDKLHLFCKYLCNVMFERGYEDKYPFGQQLSISITTNKMQEGLNFKHTIDNTQIANSWKGDKIEFITKPYTLMQILEFNKFKYNFTFFEIKTKQMWTILENKWPTKFYTDWHNNTIVALEFNNTAEQNEQIEYLKDYFDDERINLLMMTNIDRFTSFREYFYFGLKIFYYLVTRKYYFHCDDHTTIVFLSIIMILRYRNNGSLASFDSNVHPLASYSRRQAWLKKAANINMTLQNDSNLKLDFLKGNRLNLGVGNNDMVVKIGI</sequence>
<dbReference type="Pfam" id="PF05112">
    <property type="entry name" value="Baculo_p47"/>
    <property type="match status" value="1"/>
</dbReference>
<accession>Q6JKB1</accession>